<dbReference type="RefSeq" id="XP_060348763.1">
    <property type="nucleotide sequence ID" value="XM_060492393.1"/>
</dbReference>
<reference evidence="2 3" key="1">
    <citation type="submission" date="2016-10" db="EMBL/GenBank/DDBJ databases">
        <title>The genome sequence of Colletotrichum fioriniae PJ7.</title>
        <authorList>
            <person name="Baroncelli R."/>
        </authorList>
    </citation>
    <scope>NUCLEOTIDE SEQUENCE [LARGE SCALE GENOMIC DNA]</scope>
    <source>
        <strain evidence="2 3">IMI 384185</strain>
    </source>
</reference>
<evidence type="ECO:0000256" key="1">
    <source>
        <dbReference type="SAM" id="MobiDB-lite"/>
    </source>
</evidence>
<feature type="compositionally biased region" description="Basic residues" evidence="1">
    <location>
        <begin position="9"/>
        <end position="18"/>
    </location>
</feature>
<evidence type="ECO:0000313" key="2">
    <source>
        <dbReference type="EMBL" id="KAK1538011.1"/>
    </source>
</evidence>
<organism evidence="2 3">
    <name type="scientific">Colletotrichum paranaense</name>
    <dbReference type="NCBI Taxonomy" id="1914294"/>
    <lineage>
        <taxon>Eukaryota</taxon>
        <taxon>Fungi</taxon>
        <taxon>Dikarya</taxon>
        <taxon>Ascomycota</taxon>
        <taxon>Pezizomycotina</taxon>
        <taxon>Sordariomycetes</taxon>
        <taxon>Hypocreomycetidae</taxon>
        <taxon>Glomerellales</taxon>
        <taxon>Glomerellaceae</taxon>
        <taxon>Colletotrichum</taxon>
        <taxon>Colletotrichum acutatum species complex</taxon>
    </lineage>
</organism>
<proteinExistence type="predicted"/>
<comment type="caution">
    <text evidence="2">The sequence shown here is derived from an EMBL/GenBank/DDBJ whole genome shotgun (WGS) entry which is preliminary data.</text>
</comment>
<accession>A0ABQ9SJD4</accession>
<keyword evidence="3" id="KW-1185">Reference proteome</keyword>
<dbReference type="EMBL" id="MOPA01000006">
    <property type="protein sequence ID" value="KAK1538011.1"/>
    <property type="molecule type" value="Genomic_DNA"/>
</dbReference>
<feature type="region of interest" description="Disordered" evidence="1">
    <location>
        <begin position="1"/>
        <end position="25"/>
    </location>
</feature>
<protein>
    <submittedName>
        <fullName evidence="2">Uncharacterized protein</fullName>
    </submittedName>
</protein>
<name>A0ABQ9SJD4_9PEZI</name>
<gene>
    <name evidence="2" type="ORF">CPAR01_08124</name>
</gene>
<dbReference type="GeneID" id="85376292"/>
<sequence>MSREEGHHNQAHSRKHFGMKPGSESDRPRLIQVLWVFGA</sequence>
<dbReference type="Proteomes" id="UP001241169">
    <property type="component" value="Unassembled WGS sequence"/>
</dbReference>
<evidence type="ECO:0000313" key="3">
    <source>
        <dbReference type="Proteomes" id="UP001241169"/>
    </source>
</evidence>